<feature type="domain" description="Alanine racemase N-terminal" evidence="5">
    <location>
        <begin position="16"/>
        <end position="234"/>
    </location>
</feature>
<dbReference type="FunFam" id="3.20.20.10:FF:000007">
    <property type="entry name" value="Pyridoxal phosphate homeostasis protein"/>
    <property type="match status" value="1"/>
</dbReference>
<dbReference type="PIRSF" id="PIRSF004848">
    <property type="entry name" value="YBL036c_PLPDEIII"/>
    <property type="match status" value="1"/>
</dbReference>
<reference evidence="6" key="1">
    <citation type="submission" date="2021-06" db="EMBL/GenBank/DDBJ databases">
        <authorList>
            <person name="Kallberg Y."/>
            <person name="Tangrot J."/>
            <person name="Rosling A."/>
        </authorList>
    </citation>
    <scope>NUCLEOTIDE SEQUENCE</scope>
    <source>
        <strain evidence="6">FL966</strain>
    </source>
</reference>
<protein>
    <recommendedName>
        <fullName evidence="2">Pyridoxal phosphate homeostasis protein</fullName>
        <shortName evidence="2">PLP homeostasis protein</shortName>
    </recommendedName>
</protein>
<dbReference type="PANTHER" id="PTHR10146">
    <property type="entry name" value="PROLINE SYNTHETASE CO-TRANSCRIBED BACTERIAL HOMOLOG PROTEIN"/>
    <property type="match status" value="1"/>
</dbReference>
<comment type="function">
    <text evidence="2">Pyridoxal 5'-phosphate (PLP)-binding protein, which may be involved in intracellular homeostatic regulation of pyridoxal 5'-phosphate (PLP), the active form of vitamin B6.</text>
</comment>
<evidence type="ECO:0000256" key="1">
    <source>
        <dbReference type="ARBA" id="ARBA00022898"/>
    </source>
</evidence>
<keyword evidence="7" id="KW-1185">Reference proteome</keyword>
<dbReference type="AlphaFoldDB" id="A0A9N9FD11"/>
<dbReference type="HAMAP" id="MF_02087">
    <property type="entry name" value="PLP_homeostasis"/>
    <property type="match status" value="1"/>
</dbReference>
<accession>A0A9N9FD11</accession>
<comment type="similarity">
    <text evidence="2 4">Belongs to the pyridoxal phosphate-binding protein YggS/PROSC family.</text>
</comment>
<evidence type="ECO:0000259" key="5">
    <source>
        <dbReference type="Pfam" id="PF01168"/>
    </source>
</evidence>
<name>A0A9N9FD11_9GLOM</name>
<dbReference type="PANTHER" id="PTHR10146:SF14">
    <property type="entry name" value="PYRIDOXAL PHOSPHATE HOMEOSTASIS PROTEIN"/>
    <property type="match status" value="1"/>
</dbReference>
<dbReference type="CDD" id="cd06822">
    <property type="entry name" value="PLPDE_III_YBL036c_euk"/>
    <property type="match status" value="1"/>
</dbReference>
<dbReference type="InterPro" id="IPR001608">
    <property type="entry name" value="Ala_racemase_N"/>
</dbReference>
<evidence type="ECO:0000256" key="4">
    <source>
        <dbReference type="RuleBase" id="RU004514"/>
    </source>
</evidence>
<dbReference type="EMBL" id="CAJVQA010001810">
    <property type="protein sequence ID" value="CAG8527055.1"/>
    <property type="molecule type" value="Genomic_DNA"/>
</dbReference>
<dbReference type="GO" id="GO:0030170">
    <property type="term" value="F:pyridoxal phosphate binding"/>
    <property type="evidence" value="ECO:0007669"/>
    <property type="project" value="UniProtKB-UniRule"/>
</dbReference>
<dbReference type="PROSITE" id="PS01211">
    <property type="entry name" value="UPF0001"/>
    <property type="match status" value="1"/>
</dbReference>
<dbReference type="OrthoDB" id="10264196at2759"/>
<feature type="modified residue" description="N6-(pyridoxal phosphate)lysine" evidence="2 3">
    <location>
        <position position="41"/>
    </location>
</feature>
<evidence type="ECO:0000313" key="6">
    <source>
        <dbReference type="EMBL" id="CAG8527055.1"/>
    </source>
</evidence>
<evidence type="ECO:0000256" key="2">
    <source>
        <dbReference type="HAMAP-Rule" id="MF_03225"/>
    </source>
</evidence>
<dbReference type="NCBIfam" id="TIGR00044">
    <property type="entry name" value="YggS family pyridoxal phosphate-dependent enzyme"/>
    <property type="match status" value="1"/>
</dbReference>
<evidence type="ECO:0000313" key="7">
    <source>
        <dbReference type="Proteomes" id="UP000789759"/>
    </source>
</evidence>
<dbReference type="InterPro" id="IPR029066">
    <property type="entry name" value="PLP-binding_barrel"/>
</dbReference>
<dbReference type="Proteomes" id="UP000789759">
    <property type="component" value="Unassembled WGS sequence"/>
</dbReference>
<dbReference type="Gene3D" id="3.20.20.10">
    <property type="entry name" value="Alanine racemase"/>
    <property type="match status" value="1"/>
</dbReference>
<sequence length="237" mass="26783">MASQQLAIKRQEIIRNLANIRQRIEAIVERKYEARLVAISKLKPISDIRIAYEDGQRHFGENYVQELVEKSKELPLDIQWHFVGPLQSNKCKMLAAIPNLWVIETIDSQNKADLMNKACALRESPLRIFVQVNTSREESKNGVSPDECITVLNHVQDNCPKLQLAGLMTIGAPNRDVNEPNPDFILLKNLQTQFQEVRGIELELSMGMSDDFEDALKLGATNVRVGSAIFGARPPKH</sequence>
<dbReference type="Pfam" id="PF01168">
    <property type="entry name" value="Ala_racemase_N"/>
    <property type="match status" value="1"/>
</dbReference>
<dbReference type="SUPFAM" id="SSF51419">
    <property type="entry name" value="PLP-binding barrel"/>
    <property type="match status" value="1"/>
</dbReference>
<gene>
    <name evidence="6" type="ORF">CPELLU_LOCUS3667</name>
</gene>
<evidence type="ECO:0000256" key="3">
    <source>
        <dbReference type="PIRSR" id="PIRSR004848-1"/>
    </source>
</evidence>
<comment type="caution">
    <text evidence="6">The sequence shown here is derived from an EMBL/GenBank/DDBJ whole genome shotgun (WGS) entry which is preliminary data.</text>
</comment>
<comment type="cofactor">
    <cofactor evidence="3">
        <name>pyridoxal 5'-phosphate</name>
        <dbReference type="ChEBI" id="CHEBI:597326"/>
    </cofactor>
</comment>
<proteinExistence type="inferred from homology"/>
<organism evidence="6 7">
    <name type="scientific">Cetraspora pellucida</name>
    <dbReference type="NCBI Taxonomy" id="1433469"/>
    <lineage>
        <taxon>Eukaryota</taxon>
        <taxon>Fungi</taxon>
        <taxon>Fungi incertae sedis</taxon>
        <taxon>Mucoromycota</taxon>
        <taxon>Glomeromycotina</taxon>
        <taxon>Glomeromycetes</taxon>
        <taxon>Diversisporales</taxon>
        <taxon>Gigasporaceae</taxon>
        <taxon>Cetraspora</taxon>
    </lineage>
</organism>
<keyword evidence="1 2" id="KW-0663">Pyridoxal phosphate</keyword>
<dbReference type="InterPro" id="IPR011078">
    <property type="entry name" value="PyrdxlP_homeostasis"/>
</dbReference>